<gene>
    <name evidence="1" type="ORF">g.39986</name>
</gene>
<dbReference type="EMBL" id="GGMS01009287">
    <property type="protein sequence ID" value="MBY78490.1"/>
    <property type="molecule type" value="Transcribed_RNA"/>
</dbReference>
<dbReference type="InterPro" id="IPR036397">
    <property type="entry name" value="RNaseH_sf"/>
</dbReference>
<dbReference type="PANTHER" id="PTHR46060:SF1">
    <property type="entry name" value="MARINER MOS1 TRANSPOSASE-LIKE PROTEIN"/>
    <property type="match status" value="1"/>
</dbReference>
<reference evidence="1" key="1">
    <citation type="submission" date="2018-04" db="EMBL/GenBank/DDBJ databases">
        <title>Transcriptome assembly of Sipha flava.</title>
        <authorList>
            <person name="Scully E.D."/>
            <person name="Geib S.M."/>
            <person name="Palmer N.A."/>
            <person name="Koch K."/>
            <person name="Bradshaw J."/>
            <person name="Heng-Moss T."/>
            <person name="Sarath G."/>
        </authorList>
    </citation>
    <scope>NUCLEOTIDE SEQUENCE</scope>
</reference>
<protein>
    <submittedName>
        <fullName evidence="1">Mariner Mos1 transposase</fullName>
    </submittedName>
</protein>
<evidence type="ECO:0000313" key="1">
    <source>
        <dbReference type="EMBL" id="MBY78490.1"/>
    </source>
</evidence>
<name>A0A2S2QLT5_9HEMI</name>
<dbReference type="AlphaFoldDB" id="A0A2S2QLT5"/>
<proteinExistence type="predicted"/>
<accession>A0A2S2QLT5</accession>
<dbReference type="InterPro" id="IPR052709">
    <property type="entry name" value="Transposase-MT_Hybrid"/>
</dbReference>
<dbReference type="GO" id="GO:0003676">
    <property type="term" value="F:nucleic acid binding"/>
    <property type="evidence" value="ECO:0007669"/>
    <property type="project" value="InterPro"/>
</dbReference>
<organism evidence="1">
    <name type="scientific">Sipha flava</name>
    <name type="common">yellow sugarcane aphid</name>
    <dbReference type="NCBI Taxonomy" id="143950"/>
    <lineage>
        <taxon>Eukaryota</taxon>
        <taxon>Metazoa</taxon>
        <taxon>Ecdysozoa</taxon>
        <taxon>Arthropoda</taxon>
        <taxon>Hexapoda</taxon>
        <taxon>Insecta</taxon>
        <taxon>Pterygota</taxon>
        <taxon>Neoptera</taxon>
        <taxon>Paraneoptera</taxon>
        <taxon>Hemiptera</taxon>
        <taxon>Sternorrhyncha</taxon>
        <taxon>Aphidomorpha</taxon>
        <taxon>Aphidoidea</taxon>
        <taxon>Aphididae</taxon>
        <taxon>Sipha</taxon>
    </lineage>
</organism>
<dbReference type="OrthoDB" id="8195351at2759"/>
<dbReference type="InterPro" id="IPR001888">
    <property type="entry name" value="Transposase_1"/>
</dbReference>
<dbReference type="Pfam" id="PF01359">
    <property type="entry name" value="Transposase_1"/>
    <property type="match status" value="1"/>
</dbReference>
<dbReference type="PANTHER" id="PTHR46060">
    <property type="entry name" value="MARINER MOS1 TRANSPOSASE-LIKE PROTEIN"/>
    <property type="match status" value="1"/>
</dbReference>
<dbReference type="Gene3D" id="3.30.420.10">
    <property type="entry name" value="Ribonuclease H-like superfamily/Ribonuclease H"/>
    <property type="match status" value="1"/>
</dbReference>
<sequence>MTVTQDCLKQLENDSKLLERVVTKDKNLFFQYDPETKRKSQQWLSPGSARPKIARMSKSKVKTMMICFFDSNGLEHKEFLSPGQTINQQFYIEVLERLRKRIVRVRPDIANTWILHHDNTPCHRAFSVTQFSTSKNITVLPQPPYSPDMSPYDFFLFSRIKQVIKKTHFDSVKDIQTSVTRVLQELPVNDFQKSYENWKNRWTQCVAVQGEYIEGDHIDVPSFLSICDFFN</sequence>